<organism evidence="1 2">
    <name type="scientific">Pontiella desulfatans</name>
    <dbReference type="NCBI Taxonomy" id="2750659"/>
    <lineage>
        <taxon>Bacteria</taxon>
        <taxon>Pseudomonadati</taxon>
        <taxon>Kiritimatiellota</taxon>
        <taxon>Kiritimatiellia</taxon>
        <taxon>Kiritimatiellales</taxon>
        <taxon>Pontiellaceae</taxon>
        <taxon>Pontiella</taxon>
    </lineage>
</organism>
<dbReference type="Proteomes" id="UP000366872">
    <property type="component" value="Unassembled WGS sequence"/>
</dbReference>
<protein>
    <submittedName>
        <fullName evidence="1">Uncharacterized protein</fullName>
    </submittedName>
</protein>
<name>A0A6C2U8K8_PONDE</name>
<evidence type="ECO:0000313" key="2">
    <source>
        <dbReference type="Proteomes" id="UP000366872"/>
    </source>
</evidence>
<gene>
    <name evidence="1" type="ORF">PDESU_04647</name>
</gene>
<dbReference type="EMBL" id="CAAHFG010000003">
    <property type="protein sequence ID" value="VGO16057.1"/>
    <property type="molecule type" value="Genomic_DNA"/>
</dbReference>
<dbReference type="AlphaFoldDB" id="A0A6C2U8K8"/>
<proteinExistence type="predicted"/>
<evidence type="ECO:0000313" key="1">
    <source>
        <dbReference type="EMBL" id="VGO16057.1"/>
    </source>
</evidence>
<accession>A0A6C2U8K8</accession>
<dbReference type="RefSeq" id="WP_222847286.1">
    <property type="nucleotide sequence ID" value="NZ_CAAHFG010000003.1"/>
</dbReference>
<keyword evidence="2" id="KW-1185">Reference proteome</keyword>
<sequence length="138" mass="15849">MKFRFMDVEAALEYASMDGGCGTTVLLDKASGEIYYQSDFAGIDEIPEEAWDSDDVVRMPPKKELDLGSRLVFRFVSDTFPDGYDEVRGIFSRRGAYARYKDWLINHNLLEKWYDYSNAAEAEALREWCADEGIELSD</sequence>
<reference evidence="1 2" key="1">
    <citation type="submission" date="2019-04" db="EMBL/GenBank/DDBJ databases">
        <authorList>
            <person name="Van Vliet M D."/>
        </authorList>
    </citation>
    <scope>NUCLEOTIDE SEQUENCE [LARGE SCALE GENOMIC DNA]</scope>
    <source>
        <strain evidence="1 2">F1</strain>
    </source>
</reference>